<feature type="compositionally biased region" description="Polar residues" evidence="1">
    <location>
        <begin position="164"/>
        <end position="175"/>
    </location>
</feature>
<protein>
    <submittedName>
        <fullName evidence="2">Uncharacterized protein</fullName>
    </submittedName>
</protein>
<dbReference type="EMBL" id="MCFD01000009">
    <property type="protein sequence ID" value="ORX68587.1"/>
    <property type="molecule type" value="Genomic_DNA"/>
</dbReference>
<feature type="compositionally biased region" description="Low complexity" evidence="1">
    <location>
        <begin position="375"/>
        <end position="395"/>
    </location>
</feature>
<feature type="compositionally biased region" description="Low complexity" evidence="1">
    <location>
        <begin position="403"/>
        <end position="419"/>
    </location>
</feature>
<dbReference type="AlphaFoldDB" id="A0A1Y1W4Y9"/>
<feature type="compositionally biased region" description="Polar residues" evidence="1">
    <location>
        <begin position="202"/>
        <end position="218"/>
    </location>
</feature>
<evidence type="ECO:0000313" key="3">
    <source>
        <dbReference type="Proteomes" id="UP000193922"/>
    </source>
</evidence>
<feature type="compositionally biased region" description="Polar residues" evidence="1">
    <location>
        <begin position="183"/>
        <end position="193"/>
    </location>
</feature>
<reference evidence="2 3" key="1">
    <citation type="submission" date="2016-07" db="EMBL/GenBank/DDBJ databases">
        <title>Pervasive Adenine N6-methylation of Active Genes in Fungi.</title>
        <authorList>
            <consortium name="DOE Joint Genome Institute"/>
            <person name="Mondo S.J."/>
            <person name="Dannebaum R.O."/>
            <person name="Kuo R.C."/>
            <person name="Labutti K."/>
            <person name="Haridas S."/>
            <person name="Kuo A."/>
            <person name="Salamov A."/>
            <person name="Ahrendt S.R."/>
            <person name="Lipzen A."/>
            <person name="Sullivan W."/>
            <person name="Andreopoulos W.B."/>
            <person name="Clum A."/>
            <person name="Lindquist E."/>
            <person name="Daum C."/>
            <person name="Ramamoorthy G.K."/>
            <person name="Gryganskyi A."/>
            <person name="Culley D."/>
            <person name="Magnuson J.K."/>
            <person name="James T.Y."/>
            <person name="O'Malley M.A."/>
            <person name="Stajich J.E."/>
            <person name="Spatafora J.W."/>
            <person name="Visel A."/>
            <person name="Grigoriev I.V."/>
        </authorList>
    </citation>
    <scope>NUCLEOTIDE SEQUENCE [LARGE SCALE GENOMIC DNA]</scope>
    <source>
        <strain evidence="2 3">ATCC 12442</strain>
    </source>
</reference>
<comment type="caution">
    <text evidence="2">The sequence shown here is derived from an EMBL/GenBank/DDBJ whole genome shotgun (WGS) entry which is preliminary data.</text>
</comment>
<organism evidence="2 3">
    <name type="scientific">Linderina pennispora</name>
    <dbReference type="NCBI Taxonomy" id="61395"/>
    <lineage>
        <taxon>Eukaryota</taxon>
        <taxon>Fungi</taxon>
        <taxon>Fungi incertae sedis</taxon>
        <taxon>Zoopagomycota</taxon>
        <taxon>Kickxellomycotina</taxon>
        <taxon>Kickxellomycetes</taxon>
        <taxon>Kickxellales</taxon>
        <taxon>Kickxellaceae</taxon>
        <taxon>Linderina</taxon>
    </lineage>
</organism>
<keyword evidence="3" id="KW-1185">Reference proteome</keyword>
<feature type="region of interest" description="Disordered" evidence="1">
    <location>
        <begin position="364"/>
        <end position="424"/>
    </location>
</feature>
<accession>A0A1Y1W4Y9</accession>
<dbReference type="RefSeq" id="XP_040742369.1">
    <property type="nucleotide sequence ID" value="XM_040883887.1"/>
</dbReference>
<dbReference type="GeneID" id="63800535"/>
<dbReference type="Proteomes" id="UP000193922">
    <property type="component" value="Unassembled WGS sequence"/>
</dbReference>
<feature type="region of interest" description="Disordered" evidence="1">
    <location>
        <begin position="321"/>
        <end position="350"/>
    </location>
</feature>
<proteinExistence type="predicted"/>
<evidence type="ECO:0000313" key="2">
    <source>
        <dbReference type="EMBL" id="ORX68587.1"/>
    </source>
</evidence>
<name>A0A1Y1W4Y9_9FUNG</name>
<feature type="region of interest" description="Disordered" evidence="1">
    <location>
        <begin position="119"/>
        <end position="234"/>
    </location>
</feature>
<feature type="compositionally biased region" description="Polar residues" evidence="1">
    <location>
        <begin position="321"/>
        <end position="338"/>
    </location>
</feature>
<gene>
    <name evidence="2" type="ORF">DL89DRAFT_180231</name>
</gene>
<sequence>MQIWLAQRLFIRVNRAHRIILRYFSNKEHFCCTHSSLSAFCIFSVYHYSFYSFNSFCESAIAPFHRQSKRAGERLLQQTMSDKTSEKPLSFKRKATVIDIPTTLQTPEEAQQRRQFIEYNGRSILPQTRSSRGHPYSRDIGQTASGGTGRQRTNRVKEIGGRTRQLNLRPSSEASGSKGVVQSRVSQFESMAPQSKIPRLNLQRSSAATSKPSDSQDGSVMHIDDSDADPEDGATAEAKKLIEVDDVPSPTSARDLTRAASVGRGSPLLEVTHKANESVSRVALRATQYGLGSTAAKVQGFSKQYPGSGTNARLASLRDPSNSLQRMQYSSPLSSLPGNSRGDCMDTASIKGLMKPPKVSIAAGLQPKQQHDSHSSSSSSIASSPPPRRGCSPPRLIKPAVNSSHTSATGAASGYSTSARSRRKAAEIYTEYQSDDLAI</sequence>
<evidence type="ECO:0000256" key="1">
    <source>
        <dbReference type="SAM" id="MobiDB-lite"/>
    </source>
</evidence>